<keyword evidence="2" id="KW-1185">Reference proteome</keyword>
<dbReference type="Proteomes" id="UP001589718">
    <property type="component" value="Unassembled WGS sequence"/>
</dbReference>
<comment type="caution">
    <text evidence="1">The sequence shown here is derived from an EMBL/GenBank/DDBJ whole genome shotgun (WGS) entry which is preliminary data.</text>
</comment>
<evidence type="ECO:0008006" key="3">
    <source>
        <dbReference type="Google" id="ProtNLM"/>
    </source>
</evidence>
<accession>A0ABV5PBI6</accession>
<protein>
    <recommendedName>
        <fullName evidence="3">Lipoprotein</fullName>
    </recommendedName>
</protein>
<organism evidence="1 2">
    <name type="scientific">Streptomyces cremeus</name>
    <dbReference type="NCBI Taxonomy" id="66881"/>
    <lineage>
        <taxon>Bacteria</taxon>
        <taxon>Bacillati</taxon>
        <taxon>Actinomycetota</taxon>
        <taxon>Actinomycetes</taxon>
        <taxon>Kitasatosporales</taxon>
        <taxon>Streptomycetaceae</taxon>
        <taxon>Streptomyces</taxon>
    </lineage>
</organism>
<dbReference type="RefSeq" id="WP_345224019.1">
    <property type="nucleotide sequence ID" value="NZ_BAAAXE010000013.1"/>
</dbReference>
<name>A0ABV5PBI6_STRCM</name>
<dbReference type="PROSITE" id="PS51257">
    <property type="entry name" value="PROKAR_LIPOPROTEIN"/>
    <property type="match status" value="1"/>
</dbReference>
<gene>
    <name evidence="1" type="ORF">ACFFTU_11445</name>
</gene>
<sequence length="130" mass="13825">MDKTRTAAIAAAIAAVLLTGCDSGTERTHPAPAAGTPSFPPLTTKPLAEICADLTSYWVRERLAGRGTGDYMKEGMSNAQNNIVISVMDAARKERARAGDAAAEKLITARTTSDCAAHYRNGRPTEPPWH</sequence>
<dbReference type="EMBL" id="JBHMCR010000006">
    <property type="protein sequence ID" value="MFB9520563.1"/>
    <property type="molecule type" value="Genomic_DNA"/>
</dbReference>
<reference evidence="1 2" key="1">
    <citation type="submission" date="2024-09" db="EMBL/GenBank/DDBJ databases">
        <authorList>
            <person name="Sun Q."/>
            <person name="Mori K."/>
        </authorList>
    </citation>
    <scope>NUCLEOTIDE SEQUENCE [LARGE SCALE GENOMIC DNA]</scope>
    <source>
        <strain evidence="1 2">JCM 4362</strain>
    </source>
</reference>
<evidence type="ECO:0000313" key="1">
    <source>
        <dbReference type="EMBL" id="MFB9520563.1"/>
    </source>
</evidence>
<proteinExistence type="predicted"/>
<evidence type="ECO:0000313" key="2">
    <source>
        <dbReference type="Proteomes" id="UP001589718"/>
    </source>
</evidence>